<protein>
    <submittedName>
        <fullName evidence="5">Uncharacterized protein</fullName>
    </submittedName>
</protein>
<sequence>MAHQHLGHWQATPGPREAPATLRPPKRHGEDAATPGASPKRSCPSPSPSPDPSWLHPGPRSGSGSEVCTDTASPFPPSFNPAFQIEYLDENVDARSDLVSPHSAQDELGAMDWVSTHAAPVHEVITDSDLIICYGALCDAKARFSPPDEAKRRFCLLSVTRSGLYYVLSTRSNKVVARLDLSTCRALRSLDGLVAVKAVGVIESAAVFRNQEKGGIVPLSINVYGPMSSADQVGRVLSKASAFLQHPFFLEPSCKGYFNPQLFRTGNELEDLTHLVGLTEKDIRAKAISDEVQHILESLDDVAPSGHLDSEARWQPQDWLLTCLTEFHGKNRPTSVSDLKGFDIVLTTYATLSAEHKKQGVLHQVDWYRVVLDEGKAESHVRDNG</sequence>
<dbReference type="GO" id="GO:0016787">
    <property type="term" value="F:hydrolase activity"/>
    <property type="evidence" value="ECO:0007669"/>
    <property type="project" value="UniProtKB-KW"/>
</dbReference>
<dbReference type="InterPro" id="IPR038718">
    <property type="entry name" value="SNF2-like_sf"/>
</dbReference>
<reference evidence="5" key="1">
    <citation type="submission" date="2023-02" db="EMBL/GenBank/DDBJ databases">
        <authorList>
            <person name="Palmer J.M."/>
        </authorList>
    </citation>
    <scope>NUCLEOTIDE SEQUENCE</scope>
    <source>
        <strain evidence="5">FW57</strain>
    </source>
</reference>
<dbReference type="InterPro" id="IPR050628">
    <property type="entry name" value="SNF2_RAD54_helicase_TF"/>
</dbReference>
<feature type="compositionally biased region" description="Polar residues" evidence="4">
    <location>
        <begin position="62"/>
        <end position="71"/>
    </location>
</feature>
<evidence type="ECO:0000256" key="2">
    <source>
        <dbReference type="ARBA" id="ARBA00022801"/>
    </source>
</evidence>
<keyword evidence="6" id="KW-1185">Reference proteome</keyword>
<keyword evidence="2" id="KW-0378">Hydrolase</keyword>
<keyword evidence="3" id="KW-0067">ATP-binding</keyword>
<evidence type="ECO:0000256" key="4">
    <source>
        <dbReference type="SAM" id="MobiDB-lite"/>
    </source>
</evidence>
<gene>
    <name evidence="5" type="ORF">NEMBOFW57_010545</name>
</gene>
<proteinExistence type="predicted"/>
<dbReference type="GO" id="GO:0005524">
    <property type="term" value="F:ATP binding"/>
    <property type="evidence" value="ECO:0007669"/>
    <property type="project" value="UniProtKB-KW"/>
</dbReference>
<dbReference type="Proteomes" id="UP001197093">
    <property type="component" value="Unassembled WGS sequence"/>
</dbReference>
<evidence type="ECO:0000256" key="3">
    <source>
        <dbReference type="ARBA" id="ARBA00022840"/>
    </source>
</evidence>
<dbReference type="GO" id="GO:0006281">
    <property type="term" value="P:DNA repair"/>
    <property type="evidence" value="ECO:0007669"/>
    <property type="project" value="TreeGrafter"/>
</dbReference>
<feature type="region of interest" description="Disordered" evidence="4">
    <location>
        <begin position="1"/>
        <end position="73"/>
    </location>
</feature>
<dbReference type="Gene3D" id="3.40.50.10810">
    <property type="entry name" value="Tandem AAA-ATPase domain"/>
    <property type="match status" value="1"/>
</dbReference>
<dbReference type="GO" id="GO:0008094">
    <property type="term" value="F:ATP-dependent activity, acting on DNA"/>
    <property type="evidence" value="ECO:0007669"/>
    <property type="project" value="TreeGrafter"/>
</dbReference>
<dbReference type="PANTHER" id="PTHR45626">
    <property type="entry name" value="TRANSCRIPTION TERMINATION FACTOR 2-RELATED"/>
    <property type="match status" value="1"/>
</dbReference>
<dbReference type="GO" id="GO:0005634">
    <property type="term" value="C:nucleus"/>
    <property type="evidence" value="ECO:0007669"/>
    <property type="project" value="TreeGrafter"/>
</dbReference>
<evidence type="ECO:0000256" key="1">
    <source>
        <dbReference type="ARBA" id="ARBA00022741"/>
    </source>
</evidence>
<accession>A0AAD4ERP4</accession>
<name>A0AAD4ERP4_9PEZI</name>
<evidence type="ECO:0000313" key="6">
    <source>
        <dbReference type="Proteomes" id="UP001197093"/>
    </source>
</evidence>
<organism evidence="5 6">
    <name type="scientific">Staphylotrichum longicolle</name>
    <dbReference type="NCBI Taxonomy" id="669026"/>
    <lineage>
        <taxon>Eukaryota</taxon>
        <taxon>Fungi</taxon>
        <taxon>Dikarya</taxon>
        <taxon>Ascomycota</taxon>
        <taxon>Pezizomycotina</taxon>
        <taxon>Sordariomycetes</taxon>
        <taxon>Sordariomycetidae</taxon>
        <taxon>Sordariales</taxon>
        <taxon>Chaetomiaceae</taxon>
        <taxon>Staphylotrichum</taxon>
    </lineage>
</organism>
<evidence type="ECO:0000313" key="5">
    <source>
        <dbReference type="EMBL" id="KAG7284182.1"/>
    </source>
</evidence>
<dbReference type="EMBL" id="JAHCVI010000006">
    <property type="protein sequence ID" value="KAG7284182.1"/>
    <property type="molecule type" value="Genomic_DNA"/>
</dbReference>
<comment type="caution">
    <text evidence="5">The sequence shown here is derived from an EMBL/GenBank/DDBJ whole genome shotgun (WGS) entry which is preliminary data.</text>
</comment>
<keyword evidence="1" id="KW-0547">Nucleotide-binding</keyword>
<dbReference type="AlphaFoldDB" id="A0AAD4ERP4"/>